<dbReference type="Proteomes" id="UP000008466">
    <property type="component" value="Chromosome"/>
</dbReference>
<evidence type="ECO:0000313" key="8">
    <source>
        <dbReference type="Proteomes" id="UP000008466"/>
    </source>
</evidence>
<proteinExistence type="inferred from homology"/>
<dbReference type="HOGENOM" id="CLU_009281_3_0_12"/>
<keyword evidence="3 4" id="KW-0418">Kinase</keyword>
<keyword evidence="8" id="KW-1185">Reference proteome</keyword>
<reference evidence="8" key="1">
    <citation type="submission" date="2011-02" db="EMBL/GenBank/DDBJ databases">
        <title>Complete sequence of Spirochaeta sp. Buddy.</title>
        <authorList>
            <person name="Lucas S."/>
            <person name="Copeland A."/>
            <person name="Lapidus A."/>
            <person name="Cheng J.-F."/>
            <person name="Goodwin L."/>
            <person name="Pitluck S."/>
            <person name="Zeytun A."/>
            <person name="Detter J.C."/>
            <person name="Han C."/>
            <person name="Tapia R."/>
            <person name="Land M."/>
            <person name="Hauser L."/>
            <person name="Kyrpides N."/>
            <person name="Ivanova N."/>
            <person name="Mikhailova N."/>
            <person name="Pagani I."/>
            <person name="Ritalahti K.M."/>
            <person name="Loeffler F.E."/>
            <person name="Woyke T."/>
        </authorList>
    </citation>
    <scope>NUCLEOTIDE SEQUENCE [LARGE SCALE GENOMIC DNA]</scope>
    <source>
        <strain evidence="8">ATCC BAA-1886 / DSM 22777 / Buddy</strain>
    </source>
</reference>
<dbReference type="CDD" id="cd07804">
    <property type="entry name" value="ASKHA_NBD_FGGY_RrXK-like"/>
    <property type="match status" value="1"/>
</dbReference>
<organism evidence="7 8">
    <name type="scientific">Sphaerochaeta globosa (strain ATCC BAA-1886 / DSM 22777 / Buddy)</name>
    <name type="common">Spirochaeta sp. (strain Buddy)</name>
    <dbReference type="NCBI Taxonomy" id="158189"/>
    <lineage>
        <taxon>Bacteria</taxon>
        <taxon>Pseudomonadati</taxon>
        <taxon>Spirochaetota</taxon>
        <taxon>Spirochaetia</taxon>
        <taxon>Spirochaetales</taxon>
        <taxon>Sphaerochaetaceae</taxon>
        <taxon>Sphaerochaeta</taxon>
    </lineage>
</organism>
<sequence length="493" mass="54996">MERSLYIGLDIGTTAIKLLCLAHDGTIVFSDSLTHDLLTSKEGFAEENPEEWEQHTYSLFKALIASLSSEDLASIKAIGVTGMVPTLIPLDADYRPMGYSIQQQDNRAITEVEEMQRDFDSDWMFETTGSMINSQHIGPKLLWLKKHKPDLFSHMSHILGSYDYIRYLLCGMAAIERNWALESGMWNLREEAWINDVLSYCSIDVSYLSEVRKSQDVVGTTTKEFCAKTGFPSGVKVVAGSADHIASAFSTGARSNGDLVLKLGGAGDILFSVDHLVTDKRLFIDYQCDGSDHYVLNGCTATSGSLLKWFKQEASLPEFEDMDVQALHIGPLSDGVIVLPYFMGEKTPLFDAHAKGVIYGLSLSHTRVHIYRAILEAVAYSFRHHIEVFAEQGLEVKRVYITNGGSKSKLWRSILADVIGYDVAYIPNHPGSCLGGAIIAGIAVGGMDQSIIDTMLVHALHIPHNRKYHLQYNEGYRRYRQLYEQLKGMMRAE</sequence>
<dbReference type="Gene3D" id="3.30.420.40">
    <property type="match status" value="2"/>
</dbReference>
<dbReference type="InterPro" id="IPR050406">
    <property type="entry name" value="FGGY_Carb_Kinase"/>
</dbReference>
<name>F0RRI7_SPHGB</name>
<feature type="domain" description="Carbohydrate kinase FGGY N-terminal" evidence="5">
    <location>
        <begin position="5"/>
        <end position="249"/>
    </location>
</feature>
<dbReference type="EMBL" id="CP002541">
    <property type="protein sequence ID" value="ADY14239.1"/>
    <property type="molecule type" value="Genomic_DNA"/>
</dbReference>
<protein>
    <submittedName>
        <fullName evidence="7">Xylulokinase</fullName>
        <ecNumber evidence="7">2.7.1.17</ecNumber>
    </submittedName>
</protein>
<dbReference type="Pfam" id="PF00370">
    <property type="entry name" value="FGGY_N"/>
    <property type="match status" value="1"/>
</dbReference>
<evidence type="ECO:0000259" key="6">
    <source>
        <dbReference type="Pfam" id="PF02782"/>
    </source>
</evidence>
<feature type="domain" description="Carbohydrate kinase FGGY C-terminal" evidence="6">
    <location>
        <begin position="290"/>
        <end position="443"/>
    </location>
</feature>
<evidence type="ECO:0000256" key="4">
    <source>
        <dbReference type="RuleBase" id="RU003733"/>
    </source>
</evidence>
<dbReference type="GO" id="GO:0004856">
    <property type="term" value="F:D-xylulokinase activity"/>
    <property type="evidence" value="ECO:0007669"/>
    <property type="project" value="UniProtKB-EC"/>
</dbReference>
<dbReference type="SUPFAM" id="SSF53067">
    <property type="entry name" value="Actin-like ATPase domain"/>
    <property type="match status" value="2"/>
</dbReference>
<dbReference type="InterPro" id="IPR043129">
    <property type="entry name" value="ATPase_NBD"/>
</dbReference>
<accession>F0RRI7</accession>
<gene>
    <name evidence="7" type="ordered locus">SpiBuddy_2425</name>
</gene>
<dbReference type="PIRSF" id="PIRSF000538">
    <property type="entry name" value="GlpK"/>
    <property type="match status" value="1"/>
</dbReference>
<evidence type="ECO:0000256" key="2">
    <source>
        <dbReference type="ARBA" id="ARBA00022679"/>
    </source>
</evidence>
<dbReference type="eggNOG" id="COG1070">
    <property type="taxonomic scope" value="Bacteria"/>
</dbReference>
<dbReference type="KEGG" id="sbu:SpiBuddy_2425"/>
<dbReference type="OrthoDB" id="9805576at2"/>
<comment type="similarity">
    <text evidence="1 4">Belongs to the FGGY kinase family.</text>
</comment>
<keyword evidence="2 4" id="KW-0808">Transferase</keyword>
<dbReference type="InterPro" id="IPR018485">
    <property type="entry name" value="FGGY_C"/>
</dbReference>
<dbReference type="InterPro" id="IPR018484">
    <property type="entry name" value="FGGY_N"/>
</dbReference>
<dbReference type="EC" id="2.7.1.17" evidence="7"/>
<dbReference type="STRING" id="158189.SpiBuddy_2425"/>
<dbReference type="PROSITE" id="PS00445">
    <property type="entry name" value="FGGY_KINASES_2"/>
    <property type="match status" value="1"/>
</dbReference>
<dbReference type="RefSeq" id="WP_013608085.1">
    <property type="nucleotide sequence ID" value="NC_015152.1"/>
</dbReference>
<dbReference type="PANTHER" id="PTHR43095:SF5">
    <property type="entry name" value="XYLULOSE KINASE"/>
    <property type="match status" value="1"/>
</dbReference>
<evidence type="ECO:0000259" key="5">
    <source>
        <dbReference type="Pfam" id="PF00370"/>
    </source>
</evidence>
<dbReference type="Pfam" id="PF02782">
    <property type="entry name" value="FGGY_C"/>
    <property type="match status" value="1"/>
</dbReference>
<dbReference type="InterPro" id="IPR000577">
    <property type="entry name" value="Carb_kinase_FGGY"/>
</dbReference>
<evidence type="ECO:0000313" key="7">
    <source>
        <dbReference type="EMBL" id="ADY14239.1"/>
    </source>
</evidence>
<dbReference type="PANTHER" id="PTHR43095">
    <property type="entry name" value="SUGAR KINASE"/>
    <property type="match status" value="1"/>
</dbReference>
<evidence type="ECO:0000256" key="3">
    <source>
        <dbReference type="ARBA" id="ARBA00022777"/>
    </source>
</evidence>
<dbReference type="InterPro" id="IPR018483">
    <property type="entry name" value="Carb_kinase_FGGY_CS"/>
</dbReference>
<dbReference type="AlphaFoldDB" id="F0RRI7"/>
<evidence type="ECO:0000256" key="1">
    <source>
        <dbReference type="ARBA" id="ARBA00009156"/>
    </source>
</evidence>